<dbReference type="PIRSF" id="PIRSF000941">
    <property type="entry name" value="DUSP12"/>
    <property type="match status" value="1"/>
</dbReference>
<reference evidence="7" key="1">
    <citation type="submission" date="2020-10" db="EMBL/GenBank/DDBJ databases">
        <title>The Whole-Genome Sequence of Metschnikowia persimmonesis, a Novel Endophytic Yeast Species Isolated from Medicinal Plant Diospyros kaki Thumb.</title>
        <authorList>
            <person name="Rahmat E."/>
            <person name="Kang Y."/>
        </authorList>
    </citation>
    <scope>NUCLEOTIDE SEQUENCE</scope>
    <source>
        <strain evidence="7">KIOM G15050</strain>
    </source>
</reference>
<evidence type="ECO:0000259" key="6">
    <source>
        <dbReference type="PROSITE" id="PS50056"/>
    </source>
</evidence>
<evidence type="ECO:0000313" key="8">
    <source>
        <dbReference type="Proteomes" id="UP000649328"/>
    </source>
</evidence>
<dbReference type="Proteomes" id="UP000649328">
    <property type="component" value="Unassembled WGS sequence"/>
</dbReference>
<dbReference type="GO" id="GO:0008138">
    <property type="term" value="F:protein tyrosine/serine/threonine phosphatase activity"/>
    <property type="evidence" value="ECO:0007669"/>
    <property type="project" value="InterPro"/>
</dbReference>
<proteinExistence type="inferred from homology"/>
<keyword evidence="8" id="KW-1185">Reference proteome</keyword>
<sequence length="345" mass="38388">MCPAHNASLDEASQGRSLSRYLAVQHVTTHTPDPRGIYLLSIEPINERVDLKQDFNISSVLSVVHGVMPGYLSQNYRHLQIDITDEETVNILEHLPQAMKFIDAALFTESEESKKHQGSILIHCAQGQSRSVTVVIAYLMYNEKESSGAQPNDGFVEQLNIFKEMNCKVDIDSKPYKSFLVANSLRLDPSGGQLRQQGLWNSAGRDSRSSAQGCKDGYNLRCKRCRTVLATEADIETHEAPGSDSRQSQFIKTAPNSRRIISAVDASKTCSHYFVEEPMAWMGSELEKQDMEGKLCCPKCDAKVGGYSWKGSPMFLRQVDDPSVAFADSKSGFYEQTLKQGCSEL</sequence>
<comment type="caution">
    <text evidence="7">The sequence shown here is derived from an EMBL/GenBank/DDBJ whole genome shotgun (WGS) entry which is preliminary data.</text>
</comment>
<evidence type="ECO:0000256" key="4">
    <source>
        <dbReference type="ARBA" id="ARBA00022912"/>
    </source>
</evidence>
<evidence type="ECO:0000256" key="3">
    <source>
        <dbReference type="ARBA" id="ARBA00022801"/>
    </source>
</evidence>
<dbReference type="OrthoDB" id="2017893at2759"/>
<dbReference type="InterPro" id="IPR000340">
    <property type="entry name" value="Dual-sp_phosphatase_cat-dom"/>
</dbReference>
<accession>A0A8H7GQZ4</accession>
<dbReference type="SUPFAM" id="SSF52799">
    <property type="entry name" value="(Phosphotyrosine protein) phosphatases II"/>
    <property type="match status" value="1"/>
</dbReference>
<dbReference type="Pfam" id="PF00782">
    <property type="entry name" value="DSPc"/>
    <property type="match status" value="1"/>
</dbReference>
<dbReference type="PROSITE" id="PS50056">
    <property type="entry name" value="TYR_PHOSPHATASE_2"/>
    <property type="match status" value="1"/>
</dbReference>
<comment type="similarity">
    <text evidence="1">Belongs to the protein-tyrosine phosphatase family. Non-receptor class dual specificity subfamily.</text>
</comment>
<dbReference type="GO" id="GO:0004725">
    <property type="term" value="F:protein tyrosine phosphatase activity"/>
    <property type="evidence" value="ECO:0007669"/>
    <property type="project" value="UniProtKB-EC"/>
</dbReference>
<dbReference type="PANTHER" id="PTHR45848">
    <property type="entry name" value="DUAL SPECIFICITY PROTEIN PHOSPHATASE 12 FAMILY MEMBER"/>
    <property type="match status" value="1"/>
</dbReference>
<dbReference type="GO" id="GO:0005634">
    <property type="term" value="C:nucleus"/>
    <property type="evidence" value="ECO:0007669"/>
    <property type="project" value="TreeGrafter"/>
</dbReference>
<dbReference type="InterPro" id="IPR029021">
    <property type="entry name" value="Prot-tyrosine_phosphatase-like"/>
</dbReference>
<dbReference type="AlphaFoldDB" id="A0A8H7GQZ4"/>
<name>A0A8H7GQZ4_9ASCO</name>
<evidence type="ECO:0000313" key="7">
    <source>
        <dbReference type="EMBL" id="KAF8001743.1"/>
    </source>
</evidence>
<evidence type="ECO:0000256" key="2">
    <source>
        <dbReference type="ARBA" id="ARBA00013064"/>
    </source>
</evidence>
<dbReference type="InterPro" id="IPR000387">
    <property type="entry name" value="Tyr_Pase_dom"/>
</dbReference>
<evidence type="ECO:0000256" key="1">
    <source>
        <dbReference type="ARBA" id="ARBA00008601"/>
    </source>
</evidence>
<dbReference type="SMART" id="SM00195">
    <property type="entry name" value="DSPc"/>
    <property type="match status" value="1"/>
</dbReference>
<dbReference type="PANTHER" id="PTHR45848:SF4">
    <property type="entry name" value="DUAL SPECIFICITY PROTEIN PHOSPHATASE 12"/>
    <property type="match status" value="1"/>
</dbReference>
<keyword evidence="4" id="KW-0904">Protein phosphatase</keyword>
<feature type="active site" description="Phosphocysteine intermediate" evidence="5">
    <location>
        <position position="124"/>
    </location>
</feature>
<dbReference type="InterPro" id="IPR020422">
    <property type="entry name" value="TYR_PHOSPHATASE_DUAL_dom"/>
</dbReference>
<dbReference type="Gene3D" id="3.90.190.10">
    <property type="entry name" value="Protein tyrosine phosphatase superfamily"/>
    <property type="match status" value="1"/>
</dbReference>
<keyword evidence="3" id="KW-0378">Hydrolase</keyword>
<gene>
    <name evidence="7" type="ORF">HF325_004244</name>
</gene>
<organism evidence="7 8">
    <name type="scientific">Metschnikowia pulcherrima</name>
    <dbReference type="NCBI Taxonomy" id="27326"/>
    <lineage>
        <taxon>Eukaryota</taxon>
        <taxon>Fungi</taxon>
        <taxon>Dikarya</taxon>
        <taxon>Ascomycota</taxon>
        <taxon>Saccharomycotina</taxon>
        <taxon>Pichiomycetes</taxon>
        <taxon>Metschnikowiaceae</taxon>
        <taxon>Metschnikowia</taxon>
    </lineage>
</organism>
<dbReference type="EMBL" id="JACBPP010000005">
    <property type="protein sequence ID" value="KAF8001743.1"/>
    <property type="molecule type" value="Genomic_DNA"/>
</dbReference>
<dbReference type="EC" id="3.1.3.48" evidence="2"/>
<dbReference type="InterPro" id="IPR016278">
    <property type="entry name" value="DUSP12"/>
</dbReference>
<evidence type="ECO:0000256" key="5">
    <source>
        <dbReference type="PIRSR" id="PIRSR000941-50"/>
    </source>
</evidence>
<protein>
    <recommendedName>
        <fullName evidence="2">protein-tyrosine-phosphatase</fullName>
        <ecNumber evidence="2">3.1.3.48</ecNumber>
    </recommendedName>
</protein>
<feature type="domain" description="Tyrosine specific protein phosphatases" evidence="6">
    <location>
        <begin position="99"/>
        <end position="143"/>
    </location>
</feature>